<gene>
    <name evidence="2" type="ORF">SARC_04280</name>
</gene>
<reference evidence="2 3" key="1">
    <citation type="submission" date="2011-02" db="EMBL/GenBank/DDBJ databases">
        <title>The Genome Sequence of Sphaeroforma arctica JP610.</title>
        <authorList>
            <consortium name="The Broad Institute Genome Sequencing Platform"/>
            <person name="Russ C."/>
            <person name="Cuomo C."/>
            <person name="Young S.K."/>
            <person name="Zeng Q."/>
            <person name="Gargeya S."/>
            <person name="Alvarado L."/>
            <person name="Berlin A."/>
            <person name="Chapman S.B."/>
            <person name="Chen Z."/>
            <person name="Freedman E."/>
            <person name="Gellesch M."/>
            <person name="Goldberg J."/>
            <person name="Griggs A."/>
            <person name="Gujja S."/>
            <person name="Heilman E."/>
            <person name="Heiman D."/>
            <person name="Howarth C."/>
            <person name="Mehta T."/>
            <person name="Neiman D."/>
            <person name="Pearson M."/>
            <person name="Roberts A."/>
            <person name="Saif S."/>
            <person name="Shea T."/>
            <person name="Shenoy N."/>
            <person name="Sisk P."/>
            <person name="Stolte C."/>
            <person name="Sykes S."/>
            <person name="White J."/>
            <person name="Yandava C."/>
            <person name="Burger G."/>
            <person name="Gray M.W."/>
            <person name="Holland P.W.H."/>
            <person name="King N."/>
            <person name="Lang F.B.F."/>
            <person name="Roger A.J."/>
            <person name="Ruiz-Trillo I."/>
            <person name="Haas B."/>
            <person name="Nusbaum C."/>
            <person name="Birren B."/>
        </authorList>
    </citation>
    <scope>NUCLEOTIDE SEQUENCE [LARGE SCALE GENOMIC DNA]</scope>
    <source>
        <strain evidence="2 3">JP610</strain>
    </source>
</reference>
<feature type="compositionally biased region" description="Polar residues" evidence="1">
    <location>
        <begin position="281"/>
        <end position="296"/>
    </location>
</feature>
<feature type="region of interest" description="Disordered" evidence="1">
    <location>
        <begin position="358"/>
        <end position="383"/>
    </location>
</feature>
<evidence type="ECO:0000256" key="1">
    <source>
        <dbReference type="SAM" id="MobiDB-lite"/>
    </source>
</evidence>
<accession>A0A0L0G3Q6</accession>
<feature type="region of interest" description="Disordered" evidence="1">
    <location>
        <begin position="264"/>
        <end position="345"/>
    </location>
</feature>
<evidence type="ECO:0000313" key="3">
    <source>
        <dbReference type="Proteomes" id="UP000054560"/>
    </source>
</evidence>
<dbReference type="AlphaFoldDB" id="A0A0L0G3Q6"/>
<dbReference type="GeneID" id="25904784"/>
<protein>
    <submittedName>
        <fullName evidence="2">Uncharacterized protein</fullName>
    </submittedName>
</protein>
<name>A0A0L0G3Q6_9EUKA</name>
<feature type="compositionally biased region" description="Basic residues" evidence="1">
    <location>
        <begin position="319"/>
        <end position="331"/>
    </location>
</feature>
<keyword evidence="3" id="KW-1185">Reference proteome</keyword>
<proteinExistence type="predicted"/>
<dbReference type="Proteomes" id="UP000054560">
    <property type="component" value="Unassembled WGS sequence"/>
</dbReference>
<sequence>MRLTYTYRTTLEALYDRKYGSVYVALSKEGGRRWSQGWKTRLMCRIKGANSVTMPVGIQHKGDGSFYLIVNQSSFKQLCTSLGSEVSVSLWENPNTLGVDIPATTQTLLDSENGKYRDLWDKLTDGQKRKLCFKTRGIKTDSLREEKTLGLFSMFEESMIQKEAARKAREEAKLVKQAEKELKITMNKERKTKEKKDKLKAGKVKPESVKNKKASVKAVGTGEVSSGNPTATEGEANMKGKAECIKVKVEKAQSTDNNVIEVAQGTDTDTESPSGDVDANNDGTANMSTSTASSKSDPIAGRNEPKPTTNTTVNDTLQHCRKTTRSTRKRRQTIDDCTDSGGNVVGTMADEESLVLASEIDDEAQSSTRRSKRRRTQVVKYMS</sequence>
<feature type="compositionally biased region" description="Polar residues" evidence="1">
    <location>
        <begin position="306"/>
        <end position="317"/>
    </location>
</feature>
<dbReference type="RefSeq" id="XP_014157373.1">
    <property type="nucleotide sequence ID" value="XM_014301898.1"/>
</dbReference>
<feature type="compositionally biased region" description="Basic and acidic residues" evidence="1">
    <location>
        <begin position="189"/>
        <end position="210"/>
    </location>
</feature>
<organism evidence="2 3">
    <name type="scientific">Sphaeroforma arctica JP610</name>
    <dbReference type="NCBI Taxonomy" id="667725"/>
    <lineage>
        <taxon>Eukaryota</taxon>
        <taxon>Ichthyosporea</taxon>
        <taxon>Ichthyophonida</taxon>
        <taxon>Sphaeroforma</taxon>
    </lineage>
</organism>
<evidence type="ECO:0000313" key="2">
    <source>
        <dbReference type="EMBL" id="KNC83471.1"/>
    </source>
</evidence>
<feature type="region of interest" description="Disordered" evidence="1">
    <location>
        <begin position="189"/>
        <end position="237"/>
    </location>
</feature>
<dbReference type="EMBL" id="KQ241831">
    <property type="protein sequence ID" value="KNC83471.1"/>
    <property type="molecule type" value="Genomic_DNA"/>
</dbReference>